<gene>
    <name evidence="1" type="ORF">SDC9_144873</name>
</gene>
<dbReference type="EMBL" id="VSSQ01043932">
    <property type="protein sequence ID" value="MPM97696.1"/>
    <property type="molecule type" value="Genomic_DNA"/>
</dbReference>
<protein>
    <submittedName>
        <fullName evidence="1">Uncharacterized protein</fullName>
    </submittedName>
</protein>
<name>A0A645E7X1_9ZZZZ</name>
<reference evidence="1" key="1">
    <citation type="submission" date="2019-08" db="EMBL/GenBank/DDBJ databases">
        <authorList>
            <person name="Kucharzyk K."/>
            <person name="Murdoch R.W."/>
            <person name="Higgins S."/>
            <person name="Loffler F."/>
        </authorList>
    </citation>
    <scope>NUCLEOTIDE SEQUENCE</scope>
</reference>
<organism evidence="1">
    <name type="scientific">bioreactor metagenome</name>
    <dbReference type="NCBI Taxonomy" id="1076179"/>
    <lineage>
        <taxon>unclassified sequences</taxon>
        <taxon>metagenomes</taxon>
        <taxon>ecological metagenomes</taxon>
    </lineage>
</organism>
<proteinExistence type="predicted"/>
<comment type="caution">
    <text evidence="1">The sequence shown here is derived from an EMBL/GenBank/DDBJ whole genome shotgun (WGS) entry which is preliminary data.</text>
</comment>
<accession>A0A645E7X1</accession>
<dbReference type="AlphaFoldDB" id="A0A645E7X1"/>
<evidence type="ECO:0000313" key="1">
    <source>
        <dbReference type="EMBL" id="MPM97696.1"/>
    </source>
</evidence>
<sequence>MGVVRIEHIEVAAQDRIGRVVDPADAGTARDEHQFNAVVAVERVLPRLLDRPDGKRKTGGDIVVQMIQFHASALLYFTHKITHFKQISTKISVCATHCENRTTFPPPFAP</sequence>